<protein>
    <submittedName>
        <fullName evidence="1">Uncharacterized protein</fullName>
    </submittedName>
</protein>
<accession>A0AAV4Q1Z6</accession>
<keyword evidence="2" id="KW-1185">Reference proteome</keyword>
<dbReference type="Proteomes" id="UP001054837">
    <property type="component" value="Unassembled WGS sequence"/>
</dbReference>
<name>A0AAV4Q1Z6_9ARAC</name>
<comment type="caution">
    <text evidence="1">The sequence shown here is derived from an EMBL/GenBank/DDBJ whole genome shotgun (WGS) entry which is preliminary data.</text>
</comment>
<proteinExistence type="predicted"/>
<gene>
    <name evidence="1" type="ORF">CDAR_264381</name>
</gene>
<evidence type="ECO:0000313" key="1">
    <source>
        <dbReference type="EMBL" id="GIY03953.1"/>
    </source>
</evidence>
<organism evidence="1 2">
    <name type="scientific">Caerostris darwini</name>
    <dbReference type="NCBI Taxonomy" id="1538125"/>
    <lineage>
        <taxon>Eukaryota</taxon>
        <taxon>Metazoa</taxon>
        <taxon>Ecdysozoa</taxon>
        <taxon>Arthropoda</taxon>
        <taxon>Chelicerata</taxon>
        <taxon>Arachnida</taxon>
        <taxon>Araneae</taxon>
        <taxon>Araneomorphae</taxon>
        <taxon>Entelegynae</taxon>
        <taxon>Araneoidea</taxon>
        <taxon>Araneidae</taxon>
        <taxon>Caerostris</taxon>
    </lineage>
</organism>
<evidence type="ECO:0000313" key="2">
    <source>
        <dbReference type="Proteomes" id="UP001054837"/>
    </source>
</evidence>
<reference evidence="1 2" key="1">
    <citation type="submission" date="2021-06" db="EMBL/GenBank/DDBJ databases">
        <title>Caerostris darwini draft genome.</title>
        <authorList>
            <person name="Kono N."/>
            <person name="Arakawa K."/>
        </authorList>
    </citation>
    <scope>NUCLEOTIDE SEQUENCE [LARGE SCALE GENOMIC DNA]</scope>
</reference>
<dbReference type="EMBL" id="BPLQ01003866">
    <property type="protein sequence ID" value="GIY03953.1"/>
    <property type="molecule type" value="Genomic_DNA"/>
</dbReference>
<sequence>MKRKRYPRMPEESIARGTLQTIGIIGEGEVPFATTDSNVRSPLQTVGFSQTRQKRGLLEVGGGGGPGMEIITLQWVSYVGSEVTTSIWIIMGGRVVDGVQGWILHRVGVFE</sequence>
<dbReference type="AlphaFoldDB" id="A0AAV4Q1Z6"/>